<feature type="transmembrane region" description="Helical" evidence="1">
    <location>
        <begin position="144"/>
        <end position="175"/>
    </location>
</feature>
<dbReference type="RefSeq" id="WP_037285277.1">
    <property type="nucleotide sequence ID" value="NZ_JEOB01000001.1"/>
</dbReference>
<feature type="transmembrane region" description="Helical" evidence="1">
    <location>
        <begin position="275"/>
        <end position="293"/>
    </location>
</feature>
<keyword evidence="1" id="KW-0472">Membrane</keyword>
<keyword evidence="1" id="KW-0812">Transmembrane</keyword>
<feature type="transmembrane region" description="Helical" evidence="1">
    <location>
        <begin position="361"/>
        <end position="381"/>
    </location>
</feature>
<organism evidence="2 3">
    <name type="scientific">Ruminococcus albus SY3</name>
    <dbReference type="NCBI Taxonomy" id="1341156"/>
    <lineage>
        <taxon>Bacteria</taxon>
        <taxon>Bacillati</taxon>
        <taxon>Bacillota</taxon>
        <taxon>Clostridia</taxon>
        <taxon>Eubacteriales</taxon>
        <taxon>Oscillospiraceae</taxon>
        <taxon>Ruminococcus</taxon>
    </lineage>
</organism>
<gene>
    <name evidence="2" type="ORF">RASY3_04160</name>
</gene>
<dbReference type="PATRIC" id="fig|1341156.4.peg.546"/>
<feature type="transmembrane region" description="Helical" evidence="1">
    <location>
        <begin position="187"/>
        <end position="210"/>
    </location>
</feature>
<evidence type="ECO:0000313" key="3">
    <source>
        <dbReference type="Proteomes" id="UP000021369"/>
    </source>
</evidence>
<feature type="transmembrane region" description="Helical" evidence="1">
    <location>
        <begin position="222"/>
        <end position="246"/>
    </location>
</feature>
<dbReference type="EMBL" id="JEOB01000001">
    <property type="protein sequence ID" value="EXM40873.1"/>
    <property type="molecule type" value="Genomic_DNA"/>
</dbReference>
<feature type="transmembrane region" description="Helical" evidence="1">
    <location>
        <begin position="305"/>
        <end position="324"/>
    </location>
</feature>
<keyword evidence="3" id="KW-1185">Reference proteome</keyword>
<comment type="caution">
    <text evidence="2">The sequence shown here is derived from an EMBL/GenBank/DDBJ whole genome shotgun (WGS) entry which is preliminary data.</text>
</comment>
<evidence type="ECO:0000313" key="2">
    <source>
        <dbReference type="EMBL" id="EXM40873.1"/>
    </source>
</evidence>
<proteinExistence type="predicted"/>
<evidence type="ECO:0008006" key="4">
    <source>
        <dbReference type="Google" id="ProtNLM"/>
    </source>
</evidence>
<keyword evidence="1" id="KW-1133">Transmembrane helix</keyword>
<dbReference type="AlphaFoldDB" id="A0A011W213"/>
<feature type="transmembrane region" description="Helical" evidence="1">
    <location>
        <begin position="43"/>
        <end position="62"/>
    </location>
</feature>
<feature type="transmembrane region" description="Helical" evidence="1">
    <location>
        <begin position="330"/>
        <end position="349"/>
    </location>
</feature>
<dbReference type="Pfam" id="PF14897">
    <property type="entry name" value="EpsG"/>
    <property type="match status" value="1"/>
</dbReference>
<dbReference type="Proteomes" id="UP000021369">
    <property type="component" value="Unassembled WGS sequence"/>
</dbReference>
<sequence length="390" mass="45605">MSISASTFLYLTVFTLTCFFTYKAEKKFDLYIKTEKRIAKRLAIFYSFIALLIPSLLAGMRADTVGKDVLEYAIRTFDLANTSTFAETFELTTEPVGYALLAYISSIFSDDAGALLFTSQVMVIVPIYLIAYKYRSVTPMWQTMLAYMFLFYNNSFNVMKQSVSAVFIMLLYVYMTEKKYRKMVACFIVAFSFHFSAVFGLIFIFVAQFLNGKKNKETKIAFVVTVLLLIVNLRSISRLLLALSLLPEKYAKNIEAVFSSDTTVYLRIRGFNKHVFFDWVYRFLLLLIPLRIIKKIKPDYDKNIRILPVLGFAFYTYVLLLFRTIYGIRISLYCDMFTILIVPMFTYAFKRKKIEDKIKVNAALIVIMGWYWFVWVMLYNWSGSNHYIFR</sequence>
<dbReference type="InterPro" id="IPR049458">
    <property type="entry name" value="EpsG-like"/>
</dbReference>
<feature type="transmembrane region" description="Helical" evidence="1">
    <location>
        <begin position="112"/>
        <end position="132"/>
    </location>
</feature>
<name>A0A011W213_RUMAL</name>
<dbReference type="OrthoDB" id="2329888at2"/>
<accession>A0A011W213</accession>
<reference evidence="2 3" key="1">
    <citation type="submission" date="2013-06" db="EMBL/GenBank/DDBJ databases">
        <title>Rumen cellulosomics: divergent fiber-degrading strategies revealed by comparative genome-wide analysis of six Ruminococcal strains.</title>
        <authorList>
            <person name="Dassa B."/>
            <person name="Borovok I."/>
            <person name="Lamed R."/>
            <person name="Flint H."/>
            <person name="Yeoman C.J."/>
            <person name="White B."/>
            <person name="Bayer E.A."/>
        </authorList>
    </citation>
    <scope>NUCLEOTIDE SEQUENCE [LARGE SCALE GENOMIC DNA]</scope>
    <source>
        <strain evidence="2 3">SY3</strain>
    </source>
</reference>
<evidence type="ECO:0000256" key="1">
    <source>
        <dbReference type="SAM" id="Phobius"/>
    </source>
</evidence>
<feature type="transmembrane region" description="Helical" evidence="1">
    <location>
        <begin position="6"/>
        <end position="22"/>
    </location>
</feature>
<protein>
    <recommendedName>
        <fullName evidence="4">EpsG family protein</fullName>
    </recommendedName>
</protein>